<dbReference type="EMBL" id="JBIENY010000342">
    <property type="protein sequence ID" value="MFG6298446.1"/>
    <property type="molecule type" value="Genomic_DNA"/>
</dbReference>
<dbReference type="Proteomes" id="UP001605990">
    <property type="component" value="Unassembled WGS sequence"/>
</dbReference>
<reference evidence="2 3" key="1">
    <citation type="submission" date="2024-10" db="EMBL/GenBank/DDBJ databases">
        <title>Draft genome assembly of a novel steroid transforming actinomycete isolated from African clawed frog Xenopus laevis.</title>
        <authorList>
            <person name="Bragin E."/>
            <person name="Kollerov V."/>
            <person name="Donova M.V."/>
        </authorList>
    </citation>
    <scope>NUCLEOTIDE SEQUENCE [LARGE SCALE GENOMIC DNA]</scope>
    <source>
        <strain evidence="2 3">MTOC-St3</strain>
    </source>
</reference>
<accession>A0ABW7E691</accession>
<protein>
    <submittedName>
        <fullName evidence="2">Uncharacterized protein</fullName>
    </submittedName>
</protein>
<evidence type="ECO:0000313" key="3">
    <source>
        <dbReference type="Proteomes" id="UP001605990"/>
    </source>
</evidence>
<sequence length="89" mass="9146">MNAGPAGERRTPAEPDVSTADHIVLTGDIPAGPQPTFDLLTSLGDGVIWISSRSSASFTVDSIPGRDAESSGASETGSWGRGCWASVTR</sequence>
<organism evidence="2 3">
    <name type="scientific">Streptomyces rochei</name>
    <name type="common">Streptomyces parvullus</name>
    <dbReference type="NCBI Taxonomy" id="1928"/>
    <lineage>
        <taxon>Bacteria</taxon>
        <taxon>Bacillati</taxon>
        <taxon>Actinomycetota</taxon>
        <taxon>Actinomycetes</taxon>
        <taxon>Kitasatosporales</taxon>
        <taxon>Streptomycetaceae</taxon>
        <taxon>Streptomyces</taxon>
        <taxon>Streptomyces rochei group</taxon>
    </lineage>
</organism>
<comment type="caution">
    <text evidence="2">The sequence shown here is derived from an EMBL/GenBank/DDBJ whole genome shotgun (WGS) entry which is preliminary data.</text>
</comment>
<keyword evidence="3" id="KW-1185">Reference proteome</keyword>
<evidence type="ECO:0000313" key="2">
    <source>
        <dbReference type="EMBL" id="MFG6298446.1"/>
    </source>
</evidence>
<feature type="non-terminal residue" evidence="2">
    <location>
        <position position="89"/>
    </location>
</feature>
<proteinExistence type="predicted"/>
<gene>
    <name evidence="2" type="ORF">ACGU38_24140</name>
</gene>
<feature type="region of interest" description="Disordered" evidence="1">
    <location>
        <begin position="63"/>
        <end position="89"/>
    </location>
</feature>
<evidence type="ECO:0000256" key="1">
    <source>
        <dbReference type="SAM" id="MobiDB-lite"/>
    </source>
</evidence>
<name>A0ABW7E691_STRRO</name>